<accession>A0AAP4F9D5</accession>
<protein>
    <submittedName>
        <fullName evidence="1">Uncharacterized protein</fullName>
    </submittedName>
</protein>
<dbReference type="EMBL" id="JASNVP010000001">
    <property type="protein sequence ID" value="MDK4325193.1"/>
    <property type="molecule type" value="Genomic_DNA"/>
</dbReference>
<dbReference type="RefSeq" id="WP_239211166.1">
    <property type="nucleotide sequence ID" value="NZ_CP100364.1"/>
</dbReference>
<name>A0AAP4F9D5_9CORY</name>
<comment type="caution">
    <text evidence="1">The sequence shown here is derived from an EMBL/GenBank/DDBJ whole genome shotgun (WGS) entry which is preliminary data.</text>
</comment>
<dbReference type="Proteomes" id="UP001226160">
    <property type="component" value="Unassembled WGS sequence"/>
</dbReference>
<evidence type="ECO:0000313" key="1">
    <source>
        <dbReference type="EMBL" id="MDK4325193.1"/>
    </source>
</evidence>
<sequence>MMVAPLVWYEPEEALEKLKLLEESVEDGIERFEERACAYDLSPKEAAVWQDIRELRWLVGRD</sequence>
<reference evidence="1" key="1">
    <citation type="submission" date="2023-05" db="EMBL/GenBank/DDBJ databases">
        <title>Metabolic capabilities are highly conserved among human nasal-associated Corynebacterium species in pangenomic analyses.</title>
        <authorList>
            <person name="Tran T.H."/>
            <person name="Roberts A.Q."/>
            <person name="Escapa I.F."/>
            <person name="Gao W."/>
            <person name="Conlan S."/>
            <person name="Kong H."/>
            <person name="Segre J.A."/>
            <person name="Kelly M.S."/>
            <person name="Lemon K.P."/>
        </authorList>
    </citation>
    <scope>NUCLEOTIDE SEQUENCE</scope>
    <source>
        <strain evidence="1">KPL2654</strain>
    </source>
</reference>
<proteinExistence type="predicted"/>
<organism evidence="1 2">
    <name type="scientific">Corynebacterium propinquum</name>
    <dbReference type="NCBI Taxonomy" id="43769"/>
    <lineage>
        <taxon>Bacteria</taxon>
        <taxon>Bacillati</taxon>
        <taxon>Actinomycetota</taxon>
        <taxon>Actinomycetes</taxon>
        <taxon>Mycobacteriales</taxon>
        <taxon>Corynebacteriaceae</taxon>
        <taxon>Corynebacterium</taxon>
    </lineage>
</organism>
<evidence type="ECO:0000313" key="2">
    <source>
        <dbReference type="Proteomes" id="UP001226160"/>
    </source>
</evidence>
<dbReference type="AlphaFoldDB" id="A0AAP4F9D5"/>
<gene>
    <name evidence="1" type="ORF">QPX54_01495</name>
</gene>